<reference evidence="3" key="1">
    <citation type="journal article" date="2019" name="Int. J. Syst. Evol. Microbiol.">
        <title>The Global Catalogue of Microorganisms (GCM) 10K type strain sequencing project: providing services to taxonomists for standard genome sequencing and annotation.</title>
        <authorList>
            <consortium name="The Broad Institute Genomics Platform"/>
            <consortium name="The Broad Institute Genome Sequencing Center for Infectious Disease"/>
            <person name="Wu L."/>
            <person name="Ma J."/>
        </authorList>
    </citation>
    <scope>NUCLEOTIDE SEQUENCE [LARGE SCALE GENOMIC DNA]</scope>
    <source>
        <strain evidence="3">CGMCC 1.13574</strain>
    </source>
</reference>
<dbReference type="InterPro" id="IPR022291">
    <property type="entry name" value="Bacteriocin_synth_cyclodeHase"/>
</dbReference>
<accession>A0ABW5A038</accession>
<evidence type="ECO:0000259" key="1">
    <source>
        <dbReference type="Pfam" id="PF00899"/>
    </source>
</evidence>
<dbReference type="NCBIfam" id="TIGR03882">
    <property type="entry name" value="cyclo_dehyd_2"/>
    <property type="match status" value="1"/>
</dbReference>
<dbReference type="SUPFAM" id="SSF69572">
    <property type="entry name" value="Activating enzymes of the ubiquitin-like proteins"/>
    <property type="match status" value="1"/>
</dbReference>
<dbReference type="InterPro" id="IPR000594">
    <property type="entry name" value="ThiF_NAD_FAD-bd"/>
</dbReference>
<name>A0ABW5A038_9BACL</name>
<dbReference type="Gene3D" id="3.40.50.720">
    <property type="entry name" value="NAD(P)-binding Rossmann-like Domain"/>
    <property type="match status" value="1"/>
</dbReference>
<organism evidence="2 3">
    <name type="scientific">Tumebacillus lipolyticus</name>
    <dbReference type="NCBI Taxonomy" id="1280370"/>
    <lineage>
        <taxon>Bacteria</taxon>
        <taxon>Bacillati</taxon>
        <taxon>Bacillota</taxon>
        <taxon>Bacilli</taxon>
        <taxon>Bacillales</taxon>
        <taxon>Alicyclobacillaceae</taxon>
        <taxon>Tumebacillus</taxon>
    </lineage>
</organism>
<sequence length="388" mass="43224">MDKEGFLTLLLNSYFRIREGYFFSFPEAHELQVRHVHWGESLARISAHDGETWMQEVFGQLDGTRTMQEMMTAVPPERREDCLKIVAALRRGFLVESPTPIPDDRSAAERWLPELMGTRNTARHFYRAELSAANILVLGAGTIGSRLATGLIQLGVGHVAVADGRTVTADDRQQSMAYAYAAHDAIRGEALADSLQRMAGADRASGHRFHWPDREGLHRLMEGRTMVLVAEDVFAPALYEAVNRAAIERGIAWSMIVIDGWNVYVGPTFLPGSTGCYHCLEADRRSRLVNPITYDRYLEHLVQSEAQVALAISPTFADIAAGMLASDIPNAVGNMPQRIETESSLTLNRQLHLDMRTFDASLHPLVKQPRCEVCGSQHLKQISKEVTT</sequence>
<gene>
    <name evidence="2" type="ORF">ACFSOY_14345</name>
</gene>
<feature type="domain" description="THIF-type NAD/FAD binding fold" evidence="1">
    <location>
        <begin position="128"/>
        <end position="360"/>
    </location>
</feature>
<dbReference type="Pfam" id="PF00899">
    <property type="entry name" value="ThiF"/>
    <property type="match status" value="1"/>
</dbReference>
<dbReference type="Proteomes" id="UP001597343">
    <property type="component" value="Unassembled WGS sequence"/>
</dbReference>
<dbReference type="EMBL" id="JBHUIO010000009">
    <property type="protein sequence ID" value="MFD2171144.1"/>
    <property type="molecule type" value="Genomic_DNA"/>
</dbReference>
<comment type="caution">
    <text evidence="2">The sequence shown here is derived from an EMBL/GenBank/DDBJ whole genome shotgun (WGS) entry which is preliminary data.</text>
</comment>
<evidence type="ECO:0000313" key="2">
    <source>
        <dbReference type="EMBL" id="MFD2171144.1"/>
    </source>
</evidence>
<keyword evidence="3" id="KW-1185">Reference proteome</keyword>
<protein>
    <submittedName>
        <fullName evidence="2">TOMM leader peptide-binding protein</fullName>
    </submittedName>
</protein>
<proteinExistence type="predicted"/>
<dbReference type="InterPro" id="IPR035985">
    <property type="entry name" value="Ubiquitin-activating_enz"/>
</dbReference>
<evidence type="ECO:0000313" key="3">
    <source>
        <dbReference type="Proteomes" id="UP001597343"/>
    </source>
</evidence>
<dbReference type="RefSeq" id="WP_386047719.1">
    <property type="nucleotide sequence ID" value="NZ_JBHUIO010000009.1"/>
</dbReference>